<gene>
    <name evidence="3" type="ORF">ACFOYY_11355</name>
</gene>
<evidence type="ECO:0000256" key="1">
    <source>
        <dbReference type="SAM" id="MobiDB-lite"/>
    </source>
</evidence>
<dbReference type="RefSeq" id="WP_386189717.1">
    <property type="nucleotide sequence ID" value="NZ_JBHSBC010000010.1"/>
</dbReference>
<feature type="transmembrane region" description="Helical" evidence="2">
    <location>
        <begin position="282"/>
        <end position="302"/>
    </location>
</feature>
<feature type="transmembrane region" description="Helical" evidence="2">
    <location>
        <begin position="143"/>
        <end position="167"/>
    </location>
</feature>
<reference evidence="4" key="1">
    <citation type="journal article" date="2019" name="Int. J. Syst. Evol. Microbiol.">
        <title>The Global Catalogue of Microorganisms (GCM) 10K type strain sequencing project: providing services to taxonomists for standard genome sequencing and annotation.</title>
        <authorList>
            <consortium name="The Broad Institute Genomics Platform"/>
            <consortium name="The Broad Institute Genome Sequencing Center for Infectious Disease"/>
            <person name="Wu L."/>
            <person name="Ma J."/>
        </authorList>
    </citation>
    <scope>NUCLEOTIDE SEQUENCE [LARGE SCALE GENOMIC DNA]</scope>
    <source>
        <strain evidence="4">TBRC 7912</strain>
    </source>
</reference>
<keyword evidence="2" id="KW-0812">Transmembrane</keyword>
<feature type="compositionally biased region" description="Low complexity" evidence="1">
    <location>
        <begin position="243"/>
        <end position="274"/>
    </location>
</feature>
<feature type="transmembrane region" description="Helical" evidence="2">
    <location>
        <begin position="173"/>
        <end position="193"/>
    </location>
</feature>
<feature type="transmembrane region" description="Helical" evidence="2">
    <location>
        <begin position="371"/>
        <end position="391"/>
    </location>
</feature>
<sequence length="404" mass="41063">MTANRKGGRRAALLLAVVTPLVAEFTLGNPPLRMAWILLLWIPIYGAGTVLVRELVRRAGTGWAGVLLLGAAYGVVEEGLALQALSSPTMYGAAGWAPRILGLNSAYAELQIPYHAVFSAVIPILLTDLVFPSLRERPYLGRLGLWSAGTVFVLGALLLRVTVVTSIDPGYRAPAAVLAGCAAVVVLLTAAGLRLRFPTGVSPTEPTEPTGPVGATGPAGPVGATGLTEPVGLTESAEPAGRTGLTGPTEPTGLAGPAKPAKPTGLTGPAKPTGPAGPPGPVVAGGFGVVVVFGYLALLFPFGGATRPFFTHGGWVAVPMTAAAVLAVGAGWLLRRWTAGGLWTDGHSLALAAGALVAHTAFGLVSNADTAADRISLAAVGVVMAALLVLLGRRVRSSRRFTAR</sequence>
<protein>
    <submittedName>
        <fullName evidence="3">Uncharacterized protein</fullName>
    </submittedName>
</protein>
<feature type="transmembrane region" description="Helical" evidence="2">
    <location>
        <begin position="59"/>
        <end position="76"/>
    </location>
</feature>
<feature type="transmembrane region" description="Helical" evidence="2">
    <location>
        <begin position="112"/>
        <end position="131"/>
    </location>
</feature>
<feature type="transmembrane region" description="Helical" evidence="2">
    <location>
        <begin position="346"/>
        <end position="365"/>
    </location>
</feature>
<name>A0ABV8F070_9ACTN</name>
<feature type="region of interest" description="Disordered" evidence="1">
    <location>
        <begin position="199"/>
        <end position="277"/>
    </location>
</feature>
<feature type="transmembrane region" description="Helical" evidence="2">
    <location>
        <begin position="314"/>
        <end position="334"/>
    </location>
</feature>
<keyword evidence="2" id="KW-0472">Membrane</keyword>
<evidence type="ECO:0000256" key="2">
    <source>
        <dbReference type="SAM" id="Phobius"/>
    </source>
</evidence>
<keyword evidence="4" id="KW-1185">Reference proteome</keyword>
<feature type="transmembrane region" description="Helical" evidence="2">
    <location>
        <begin position="33"/>
        <end position="52"/>
    </location>
</feature>
<keyword evidence="2" id="KW-1133">Transmembrane helix</keyword>
<proteinExistence type="predicted"/>
<comment type="caution">
    <text evidence="3">The sequence shown here is derived from an EMBL/GenBank/DDBJ whole genome shotgun (WGS) entry which is preliminary data.</text>
</comment>
<organism evidence="3 4">
    <name type="scientific">Streptosporangium jomthongense</name>
    <dbReference type="NCBI Taxonomy" id="1193683"/>
    <lineage>
        <taxon>Bacteria</taxon>
        <taxon>Bacillati</taxon>
        <taxon>Actinomycetota</taxon>
        <taxon>Actinomycetes</taxon>
        <taxon>Streptosporangiales</taxon>
        <taxon>Streptosporangiaceae</taxon>
        <taxon>Streptosporangium</taxon>
    </lineage>
</organism>
<dbReference type="EMBL" id="JBHSBC010000010">
    <property type="protein sequence ID" value="MFC3980723.1"/>
    <property type="molecule type" value="Genomic_DNA"/>
</dbReference>
<dbReference type="Proteomes" id="UP001595698">
    <property type="component" value="Unassembled WGS sequence"/>
</dbReference>
<evidence type="ECO:0000313" key="4">
    <source>
        <dbReference type="Proteomes" id="UP001595698"/>
    </source>
</evidence>
<accession>A0ABV8F070</accession>
<feature type="compositionally biased region" description="Low complexity" evidence="1">
    <location>
        <begin position="199"/>
        <end position="228"/>
    </location>
</feature>
<evidence type="ECO:0000313" key="3">
    <source>
        <dbReference type="EMBL" id="MFC3980723.1"/>
    </source>
</evidence>